<keyword evidence="5" id="KW-0963">Cytoplasm</keyword>
<evidence type="ECO:0000256" key="11">
    <source>
        <dbReference type="ARBA" id="ARBA00031350"/>
    </source>
</evidence>
<dbReference type="GO" id="GO:0004719">
    <property type="term" value="F:protein-L-isoaspartate (D-aspartate) O-methyltransferase activity"/>
    <property type="evidence" value="ECO:0007669"/>
    <property type="project" value="UniProtKB-EC"/>
</dbReference>
<evidence type="ECO:0000256" key="6">
    <source>
        <dbReference type="ARBA" id="ARBA00022603"/>
    </source>
</evidence>
<evidence type="ECO:0000256" key="8">
    <source>
        <dbReference type="ARBA" id="ARBA00022691"/>
    </source>
</evidence>
<evidence type="ECO:0000313" key="13">
    <source>
        <dbReference type="Proteomes" id="UP000623010"/>
    </source>
</evidence>
<evidence type="ECO:0000256" key="1">
    <source>
        <dbReference type="ARBA" id="ARBA00004496"/>
    </source>
</evidence>
<evidence type="ECO:0000256" key="7">
    <source>
        <dbReference type="ARBA" id="ARBA00022679"/>
    </source>
</evidence>
<evidence type="ECO:0000313" key="12">
    <source>
        <dbReference type="EMBL" id="GHA03752.1"/>
    </source>
</evidence>
<comment type="caution">
    <text evidence="12">The sequence shown here is derived from an EMBL/GenBank/DDBJ whole genome shotgun (WGS) entry which is preliminary data.</text>
</comment>
<dbReference type="PANTHER" id="PTHR11579">
    <property type="entry name" value="PROTEIN-L-ISOASPARTATE O-METHYLTRANSFERASE"/>
    <property type="match status" value="1"/>
</dbReference>
<dbReference type="EMBL" id="BMWH01000023">
    <property type="protein sequence ID" value="GHA03752.1"/>
    <property type="molecule type" value="Genomic_DNA"/>
</dbReference>
<dbReference type="AlphaFoldDB" id="A0A918RLN7"/>
<dbReference type="GO" id="GO:0032259">
    <property type="term" value="P:methylation"/>
    <property type="evidence" value="ECO:0007669"/>
    <property type="project" value="UniProtKB-KW"/>
</dbReference>
<keyword evidence="8" id="KW-0949">S-adenosyl-L-methionine</keyword>
<keyword evidence="7" id="KW-0808">Transferase</keyword>
<evidence type="ECO:0000256" key="3">
    <source>
        <dbReference type="ARBA" id="ARBA00011890"/>
    </source>
</evidence>
<reference evidence="12" key="1">
    <citation type="journal article" date="2014" name="Int. J. Syst. Evol. Microbiol.">
        <title>Complete genome sequence of Corynebacterium casei LMG S-19264T (=DSM 44701T), isolated from a smear-ripened cheese.</title>
        <authorList>
            <consortium name="US DOE Joint Genome Institute (JGI-PGF)"/>
            <person name="Walter F."/>
            <person name="Albersmeier A."/>
            <person name="Kalinowski J."/>
            <person name="Ruckert C."/>
        </authorList>
    </citation>
    <scope>NUCLEOTIDE SEQUENCE</scope>
    <source>
        <strain evidence="12">JCM 5016</strain>
    </source>
</reference>
<dbReference type="Proteomes" id="UP000623010">
    <property type="component" value="Unassembled WGS sequence"/>
</dbReference>
<keyword evidence="6" id="KW-0489">Methyltransferase</keyword>
<evidence type="ECO:0000256" key="9">
    <source>
        <dbReference type="ARBA" id="ARBA00030757"/>
    </source>
</evidence>
<proteinExistence type="inferred from homology"/>
<evidence type="ECO:0000256" key="2">
    <source>
        <dbReference type="ARBA" id="ARBA00005369"/>
    </source>
</evidence>
<comment type="similarity">
    <text evidence="2">Belongs to the methyltransferase superfamily. L-isoaspartyl/D-aspartyl protein methyltransferase family.</text>
</comment>
<dbReference type="EC" id="2.1.1.77" evidence="3"/>
<evidence type="ECO:0000256" key="10">
    <source>
        <dbReference type="ARBA" id="ARBA00031323"/>
    </source>
</evidence>
<organism evidence="12 13">
    <name type="scientific">Streptomyces echinoruber</name>
    <dbReference type="NCBI Taxonomy" id="68898"/>
    <lineage>
        <taxon>Bacteria</taxon>
        <taxon>Bacillati</taxon>
        <taxon>Actinomycetota</taxon>
        <taxon>Actinomycetes</taxon>
        <taxon>Kitasatosporales</taxon>
        <taxon>Streptomycetaceae</taxon>
        <taxon>Streptomyces</taxon>
    </lineage>
</organism>
<accession>A0A918RLN7</accession>
<evidence type="ECO:0000256" key="5">
    <source>
        <dbReference type="ARBA" id="ARBA00022490"/>
    </source>
</evidence>
<reference evidence="12" key="2">
    <citation type="submission" date="2020-09" db="EMBL/GenBank/DDBJ databases">
        <authorList>
            <person name="Sun Q."/>
            <person name="Ohkuma M."/>
        </authorList>
    </citation>
    <scope>NUCLEOTIDE SEQUENCE</scope>
    <source>
        <strain evidence="12">JCM 5016</strain>
    </source>
</reference>
<dbReference type="Pfam" id="PF01135">
    <property type="entry name" value="PCMT"/>
    <property type="match status" value="1"/>
</dbReference>
<keyword evidence="13" id="KW-1185">Reference proteome</keyword>
<evidence type="ECO:0000256" key="4">
    <source>
        <dbReference type="ARBA" id="ARBA00013346"/>
    </source>
</evidence>
<name>A0A918RLN7_9ACTN</name>
<protein>
    <recommendedName>
        <fullName evidence="4">Protein-L-isoaspartate O-methyltransferase</fullName>
        <ecNumber evidence="3">2.1.1.77</ecNumber>
    </recommendedName>
    <alternativeName>
        <fullName evidence="11">L-isoaspartyl protein carboxyl methyltransferase</fullName>
    </alternativeName>
    <alternativeName>
        <fullName evidence="9">Protein L-isoaspartyl methyltransferase</fullName>
    </alternativeName>
    <alternativeName>
        <fullName evidence="10">Protein-beta-aspartate methyltransferase</fullName>
    </alternativeName>
</protein>
<dbReference type="InterPro" id="IPR000682">
    <property type="entry name" value="PCMT"/>
</dbReference>
<dbReference type="GO" id="GO:0005737">
    <property type="term" value="C:cytoplasm"/>
    <property type="evidence" value="ECO:0007669"/>
    <property type="project" value="UniProtKB-SubCell"/>
</dbReference>
<dbReference type="InterPro" id="IPR029063">
    <property type="entry name" value="SAM-dependent_MTases_sf"/>
</dbReference>
<dbReference type="Gene3D" id="3.40.50.150">
    <property type="entry name" value="Vaccinia Virus protein VP39"/>
    <property type="match status" value="1"/>
</dbReference>
<sequence length="422" mass="44781">MSEPACPAIGGTPVPAPEVADAEAAAARAEMVTRLEASGDLRPGPVREALLALPRHVLMPQAYVRRSAPDETPPRWELLDWAVPAHRPELLRVLHSGDSVAVQHDGEAMRARAGGFRSGGAITAMSSVLGMTAGLLQRLDLRPGQRVLDVGTGAGVTAAVACFVCGDAGVVTIDLDEHVTAAAARHLAALGHRPAAVTGDGEAGWPDRAPYDRVFVSFAVPRVPAALVEQLARGGRALATIGTSSPSWPGLAVITRTAGGRIEGELRAVEYGHRAGWGWQRLFLSAAFRDRIAAGRGRTVRGCPAPPPRQARGMWLALDHLRPGLVRNLGAQHLEIGAPECGSWVRARPDGDGTWTVTECGPRALWDEIQQVAARWRAAGEPAAYRIGFDADGEQWAAAGRGRTALSWPLVDPRPRREENPP</sequence>
<comment type="subcellular location">
    <subcellularLocation>
        <location evidence="1">Cytoplasm</location>
    </subcellularLocation>
</comment>
<dbReference type="CDD" id="cd02440">
    <property type="entry name" value="AdoMet_MTases"/>
    <property type="match status" value="1"/>
</dbReference>
<dbReference type="RefSeq" id="WP_229879952.1">
    <property type="nucleotide sequence ID" value="NZ_BMWH01000023.1"/>
</dbReference>
<dbReference type="PANTHER" id="PTHR11579:SF0">
    <property type="entry name" value="PROTEIN-L-ISOASPARTATE(D-ASPARTATE) O-METHYLTRANSFERASE"/>
    <property type="match status" value="1"/>
</dbReference>
<gene>
    <name evidence="12" type="ORF">GCM10010389_48980</name>
</gene>
<dbReference type="SUPFAM" id="SSF53335">
    <property type="entry name" value="S-adenosyl-L-methionine-dependent methyltransferases"/>
    <property type="match status" value="1"/>
</dbReference>